<dbReference type="Proteomes" id="UP000627464">
    <property type="component" value="Unassembled WGS sequence"/>
</dbReference>
<protein>
    <submittedName>
        <fullName evidence="1">Uncharacterized protein</fullName>
    </submittedName>
</protein>
<comment type="caution">
    <text evidence="1">The sequence shown here is derived from an EMBL/GenBank/DDBJ whole genome shotgun (WGS) entry which is preliminary data.</text>
</comment>
<evidence type="ECO:0000313" key="2">
    <source>
        <dbReference type="Proteomes" id="UP000627464"/>
    </source>
</evidence>
<dbReference type="EMBL" id="BMFZ01000008">
    <property type="protein sequence ID" value="GGA52140.1"/>
    <property type="molecule type" value="Genomic_DNA"/>
</dbReference>
<evidence type="ECO:0000313" key="1">
    <source>
        <dbReference type="EMBL" id="GGA52140.1"/>
    </source>
</evidence>
<accession>A0ABQ1GYC6</accession>
<sequence length="89" mass="10355">MNLKQKKLIHHADKKIAVQKNPNTGHIFKKICNTIIEYLREGDRMKRLIPYENNGKDLSISYLQHLIDAPLSDIEELLVSNLCYYSTNV</sequence>
<organism evidence="1 2">
    <name type="scientific">Hafnia psychrotolerans</name>
    <dbReference type="NCBI Taxonomy" id="1477018"/>
    <lineage>
        <taxon>Bacteria</taxon>
        <taxon>Pseudomonadati</taxon>
        <taxon>Pseudomonadota</taxon>
        <taxon>Gammaproteobacteria</taxon>
        <taxon>Enterobacterales</taxon>
        <taxon>Hafniaceae</taxon>
        <taxon>Hafnia</taxon>
    </lineage>
</organism>
<proteinExistence type="predicted"/>
<reference evidence="2" key="1">
    <citation type="journal article" date="2019" name="Int. J. Syst. Evol. Microbiol.">
        <title>The Global Catalogue of Microorganisms (GCM) 10K type strain sequencing project: providing services to taxonomists for standard genome sequencing and annotation.</title>
        <authorList>
            <consortium name="The Broad Institute Genomics Platform"/>
            <consortium name="The Broad Institute Genome Sequencing Center for Infectious Disease"/>
            <person name="Wu L."/>
            <person name="Ma J."/>
        </authorList>
    </citation>
    <scope>NUCLEOTIDE SEQUENCE [LARGE SCALE GENOMIC DNA]</scope>
    <source>
        <strain evidence="2">CGMCC 1.12806</strain>
    </source>
</reference>
<gene>
    <name evidence="1" type="ORF">GCM10011328_29530</name>
</gene>
<name>A0ABQ1GYC6_9GAMM</name>
<keyword evidence="2" id="KW-1185">Reference proteome</keyword>
<dbReference type="RefSeq" id="WP_188474311.1">
    <property type="nucleotide sequence ID" value="NZ_BMFZ01000008.1"/>
</dbReference>